<evidence type="ECO:0000259" key="1">
    <source>
        <dbReference type="SMART" id="SM00871"/>
    </source>
</evidence>
<dbReference type="SUPFAM" id="SSF55136">
    <property type="entry name" value="Probable bacterial effector-binding domain"/>
    <property type="match status" value="1"/>
</dbReference>
<evidence type="ECO:0000313" key="2">
    <source>
        <dbReference type="EMBL" id="SHF62570.1"/>
    </source>
</evidence>
<reference evidence="3" key="1">
    <citation type="submission" date="2016-11" db="EMBL/GenBank/DDBJ databases">
        <authorList>
            <person name="Varghese N."/>
            <person name="Submissions S."/>
        </authorList>
    </citation>
    <scope>NUCLEOTIDE SEQUENCE [LARGE SCALE GENOMIC DNA]</scope>
    <source>
        <strain evidence="3">DSM 27370</strain>
    </source>
</reference>
<dbReference type="Gene3D" id="3.20.80.10">
    <property type="entry name" value="Regulatory factor, effector binding domain"/>
    <property type="match status" value="1"/>
</dbReference>
<accession>A0A1M5D6S6</accession>
<gene>
    <name evidence="2" type="ORF">SAMN05444362_10891</name>
</gene>
<dbReference type="InterPro" id="IPR011256">
    <property type="entry name" value="Reg_factor_effector_dom_sf"/>
</dbReference>
<keyword evidence="2" id="KW-0238">DNA-binding</keyword>
<dbReference type="EMBL" id="FQUC01000008">
    <property type="protein sequence ID" value="SHF62570.1"/>
    <property type="molecule type" value="Genomic_DNA"/>
</dbReference>
<dbReference type="AlphaFoldDB" id="A0A1M5D6S6"/>
<dbReference type="PANTHER" id="PTHR36444">
    <property type="entry name" value="TRANSCRIPTIONAL REGULATOR PROTEIN YOBU-RELATED"/>
    <property type="match status" value="1"/>
</dbReference>
<evidence type="ECO:0000313" key="3">
    <source>
        <dbReference type="Proteomes" id="UP000184480"/>
    </source>
</evidence>
<dbReference type="STRING" id="1346286.SAMN05444362_10891"/>
<dbReference type="OrthoDB" id="9801008at2"/>
<proteinExistence type="predicted"/>
<keyword evidence="3" id="KW-1185">Reference proteome</keyword>
<dbReference type="InterPro" id="IPR029441">
    <property type="entry name" value="Cass2"/>
</dbReference>
<protein>
    <submittedName>
        <fullName evidence="2">Predicted transcriptional regulator YdeE, contains AraC-type DNA-binding domain</fullName>
    </submittedName>
</protein>
<dbReference type="GO" id="GO:0003677">
    <property type="term" value="F:DNA binding"/>
    <property type="evidence" value="ECO:0007669"/>
    <property type="project" value="UniProtKB-KW"/>
</dbReference>
<organism evidence="2 3">
    <name type="scientific">Dysgonomonas macrotermitis</name>
    <dbReference type="NCBI Taxonomy" id="1346286"/>
    <lineage>
        <taxon>Bacteria</taxon>
        <taxon>Pseudomonadati</taxon>
        <taxon>Bacteroidota</taxon>
        <taxon>Bacteroidia</taxon>
        <taxon>Bacteroidales</taxon>
        <taxon>Dysgonomonadaceae</taxon>
        <taxon>Dysgonomonas</taxon>
    </lineage>
</organism>
<dbReference type="Proteomes" id="UP000184480">
    <property type="component" value="Unassembled WGS sequence"/>
</dbReference>
<dbReference type="SMART" id="SM00871">
    <property type="entry name" value="AraC_E_bind"/>
    <property type="match status" value="1"/>
</dbReference>
<name>A0A1M5D6S6_9BACT</name>
<dbReference type="PANTHER" id="PTHR36444:SF2">
    <property type="entry name" value="TRANSCRIPTIONAL REGULATOR PROTEIN YOBU-RELATED"/>
    <property type="match status" value="1"/>
</dbReference>
<dbReference type="InterPro" id="IPR053182">
    <property type="entry name" value="YobU-like_regulator"/>
</dbReference>
<dbReference type="InterPro" id="IPR010499">
    <property type="entry name" value="AraC_E-bd"/>
</dbReference>
<feature type="domain" description="AraC effector-binding" evidence="1">
    <location>
        <begin position="1"/>
        <end position="155"/>
    </location>
</feature>
<dbReference type="Pfam" id="PF14526">
    <property type="entry name" value="Cass2"/>
    <property type="match status" value="1"/>
</dbReference>
<sequence length="156" mass="17880">MNTSIEKFHIAGISIKTSNEPGKGEKDIPQLWVRFVKDNISSLITNKINNDIYAVYTDYVGDHTQPYTIIIGHRVSDLNNIPAGINRVTIETGNYEKFTATGKMEDNVVFLKWLEIWKQNLNRKYITDFEVYKEGCFQQAEASDNISVDIFIGINR</sequence>
<dbReference type="RefSeq" id="WP_070808568.1">
    <property type="nucleotide sequence ID" value="NZ_BBXL01000004.1"/>
</dbReference>